<dbReference type="Pfam" id="PF25794">
    <property type="entry name" value="SACS"/>
    <property type="match status" value="3"/>
</dbReference>
<dbReference type="PANTHER" id="PTHR46919">
    <property type="entry name" value="ZINC FINGER, C3HC4 TYPE (RING FINGER) FAMILY PROTEIN"/>
    <property type="match status" value="1"/>
</dbReference>
<dbReference type="RefSeq" id="XP_031433857.2">
    <property type="nucleotide sequence ID" value="XM_031577997.2"/>
</dbReference>
<protein>
    <submittedName>
        <fullName evidence="4">LOW QUALITY PROTEIN: sacsin-like</fullName>
    </submittedName>
</protein>
<dbReference type="InterPro" id="IPR058210">
    <property type="entry name" value="SACS/Nov_dom"/>
</dbReference>
<accession>A0A6P8GEC7</accession>
<dbReference type="NCBIfam" id="NF047352">
    <property type="entry name" value="P_loop_sacsin"/>
    <property type="match status" value="3"/>
</dbReference>
<dbReference type="GeneID" id="105905901"/>
<feature type="region of interest" description="Disordered" evidence="1">
    <location>
        <begin position="4063"/>
        <end position="4086"/>
    </location>
</feature>
<name>A0A6P8GEC7_CLUHA</name>
<dbReference type="InterPro" id="IPR007842">
    <property type="entry name" value="HEPN_dom"/>
</dbReference>
<dbReference type="PANTHER" id="PTHR46919:SF2">
    <property type="entry name" value="SACSIN"/>
    <property type="match status" value="1"/>
</dbReference>
<dbReference type="Proteomes" id="UP000515152">
    <property type="component" value="Chromosome 2"/>
</dbReference>
<sequence length="4270" mass="488849">MSDPVRKGRKKKKNTFGATSPPFIDYLKDILRRYPDGGQILKELIQNADDAGASEVVFIHDERAYEKDSLWSEDLGKYQGPALYAFNNAVFTEEDWQGIQATGRSVKRDDPNTVGRFGIGFNSVYHITDVPCIFSSKYLGLLDPQEKLFGEGEGGFRWSLEDDEERKVLLTLRDQCQPLRDIVKQVSNSTWEKTIEEDQYFNGTLFRFPLRCESSEISDNLYDSDKVVQLFDSFIADADISLLFLRHVSNVSLMHIDTCGSVAVRLKVSLSSSPACSDSGDTDTDPSEGSTVFKNISSASLSDGERNTQWLVTSYCLEEGKVTKIDSLAEKLCYQPKVELAFLCDPENFISNGRLSCFLPLPNNESNRTGLPVQINASFGLTDNRRHIKWQDEDQKNDEAAQWNELLMTDVLPHTYLKMILDSIQCCRTSILPATSVYRLWPDIVQMEHKEKWHGIARNVLERLLDEKAVFSLAKDEKIWVTPLDAVFPANDIEEPVLTSAVARVLMAENENLINIPEHVVNDVKCVFPESDTLQWITPRFVRDVLHRGGLEEVSHNDKLSLLEYVLSDGNYQELEGLQLLPLYNGIFKKFTDSDECTALIDNEEFPRELLPFCKEAFISQELSPKSLCHLKILATKETFKIINLDAQNVADLTKNHFPHEWRNGHDHVIWDLGNPEHPPRGWLIEFWKYLSSHWEELGHFINMPLIPVKSPESDSKSVLLARLREKPILVFQQSKHSSLSEQIQNVVKKVGGTVIKRDECLKHHDIETFVLPPSPKSLLKMFLNLSRDQVIRGIHSASCTEKEEIKFFLSSLDSLSNEERSIVSRMPLFQLMTGDYVCAESKRAVVLNSSPSIPSDLPIPNYVVQCATEADRRLLSMMKIELLDTAQLALHLVDCIETGSFKRENEKKTMIWILQHGFTLFTQNVMLHKKCKALTFIESEGECQKTKASNVFDPSNDTFKNLFEPNFFPSADYVMTPQMLQSLKQLGLQSKEKDISPNNVLDVVRNLEELHTHSLQKACKKADVLLKVLNDNDIISKFSLSQLEQLQKIRWFPCQNPHTVTKYLNERPEKKGFYKPCEIRHSKYRTVVGHVMPLVAELNEKVCKQLGLLNPPPAEKVMENLSVLNSMAQTTPDLDKDIRFKTKLHDTYRFMQNHIGLFREVMKKNSVPWLWIDNHFVSPCDVVLAYPPELDLSSYIKKVPEEYSPFEVLLTEFGVKLNLSDDEIEEILHDVKERIDKRSPPFGVPSELRVSLNILNWMRKEQKPAKDDTPVPVMAENQHFALQPASKSVVCDISKEGLADLKEDHEDFHVIHEEVPPVTTEWLRIPLLSTRILNPEFIGIEQCGQTEPITLRIKNILKEYDEDSDIFKELLQNAEDAGARTCRFMVDFRKHRDPPESLIDSGMSLCSGPCLWTFNDELFSDEDWKNITRVGSASKEKKVEKIGKFGIGFNAVYHVTDVPSVLSGKSLLIFDPNVTHLKKFIQNKGNPGIKLNLFQERIFRRFPGQFRSYEGIFDCDLSEINTGKFYKGTLIKLPFRSPEESTMSEISTKVYDTDRITAFQQHLTHKAQTHLLFLKNIEDLSLQTLPENASTPPTKEQMKTLVQITRKVVDTVEISDGIRKDTQNNSLTSLMQHYTKCADVMDSSTASITEIIQNNVDGCDVQYWLLYSCFGTDSSLRMVQENYELNGSLPIGGIAVPLQYESQTGKWAAKKSSLTGQAFSFLPLSIQTGLPVNINGSFAVMSNRKCLWETGMKAEWNRALLKDAVTNAYITTLLVLKKLSENGSLSDYPYYTFWPDKDKVGKAFQPLVDAFYSEIVHGFCNEDLKLFSDGKKWCSLKYVRFLDPNITEHKDVGELAEKIFLSQQNPGFFAVPLPSWVRKNMMKRGFKDIVKARTLNWTKFFREVVFRNLDSLESQDRNAMILSAIDLNDDEVDVLLKGHRCIPSQRSGELQYIRTVVNPSGKVACLYDQEEGRFLDGTRDDFCSPKRIPRLTALGMLSDHLPLEDITERAGTISKIWETDKMKATKRLECLFEFMQEPSVDKKSHHWRSLQNTPLIPACSPVNTLPDNQVIPTLKKPYEVYNFSCRYLVNMTEFTVDYRTLKIHADNSVLEKLGVRQTPPLMTVLRQLEEASTFDVGDQSLLARIVNESYEYLNKWLSGQENPTLIAHIAEFVKSFPFVLVEDKFVHVKSVAKCQEFEVKPYLYVLPSVLSKFSTLWECVGIQNQFTPQQFAAVLHAMERKYGSNPLSDTDLNICLDILTKGLLKTKGAISQNYLVPDENSMLRPSSDLHYNDSPWMPASADVTLCHQTIARGTARHFGVRTTRHHTLQNHVVDGFSPYAQEFGQHEKLTVRIKNIIEAYPSKKDIIKELIQNADDAEATEIHFIWDKRKHGTEKTFGKNWNSLQGPALCVYNNKVFTDADLQGIQKLGEGGKRGQCGKTGKYGLGFNSVYHLTDCPAILTGDEWLCISDPHVKYSEMTTTQLPGCKYSLGDQFKDSFMDVYQTFLPSDFSLKSGTMFRLPLRTENMATESEICKADVRDHHMKELLQVLAEDPDGLILFLKHIKKIQFHTISPDSDKLHTVHLIEKELSEKSNIKRAHFQNQVQVSQIPCQVIYDMYVSSSDSKHKRRSQWVVAEQFGSLAPTPDRGNWQSDVPRTPQAAVAACMGVKPYEPDFIGRLFCSLPLLGVTGLPVHVNGNFEVDSSRRDLWKEDGKSLKIMWNESLKLDVISPLYADLLKHIQTTIRTGNHLGVSTLGSELDSSFLKLFPSVSKFVKQEWHTMINHVYKSISERDLSVIPVLQRKLEDEEYATTKYTISWSNVCKHNPIDSPHFSKELTESFFAILEDIGMSVVPWSCQMDKISTGFKTAGVEVMRLCPETVREYLKEKPLNDPMKTSAALPLPVDHTLIKDKKRCSSLLNICMWDVDENNVNCVNGLPLLLTQDQMLRVFDWDSPRLYSRFWDIFQGKKAVFADYHMNFNDREILEKRGYLQKLTIPVASKYLVPVLKDLVQNEENPPVWWLKQVWEFFDEQIQREVIKDGQTKTTFNEIKKAFFDCPILPVISPSQNNKQYLKTMRDLSSVVWKPTENISSILVQLGFMTLNTKFFVNLPEVLFNHLMPELLRTNNSNAVLDHVSQIPLSKFKLLSNDDLDKLQEFLQSGISTARNPQQYQRKLKSLPLFQTVQGERQRIEGHNSVFILKTEYSGKFPDLFGITADGHLFLKYNLVNTNLSKNMDISILTDLDFYVKFLLPSLHTLTEAQVFDSIRLLLVLQRHQTYGKYHDQIVAKLRTVRFIRDIHGTPQLTSSFFDEENPLYKIMLPQEKFVPPKFWKLFGDEMSLRRLLMDLGMKHTVSDVEIIEFAHTIELEARGKTSVSELRKKSSALFKKALKYNATKKESNLLNRIATIKFVFPVQIQKDLCDYHQPLAGERDLVGIKGSLIEENSDHQYLIWSSMPILPTDRLPQSYLEHLNKAGAFHQPPCDLVAQNLKNICQSECPIKSLIDIRKKAFCKSYAYLQSQDHSATLLQDLPVVLVENDAVLVQASQAVLILDDYNEFRPYLYRINPQHALYAEFFKRIGVEERPTIRQYSVVLKDIFMDSKGKETLNANQQSTMKRTVQHLFQLMKDQPEQIQFQETLYLPSADGKLYKSNDLYFNDTGFQKERLEGSLKDKVSLLVNLVHCHLGTDMYKHQVMLKLLPEHIRPTMLSHVTSERLAGSRMKPCEYGESCEFSGSFKKHLSSRPFLHGLTCLIRQQSEGSISLAHAVELCQNTFGRLKITCCKSLETELFFGDEPLANTASETQVYSTKETQGCTFYLKHSDDMASWVMYEVTTLLSKEMNILLGNILCPDYVCTLGQLLLCDTVEEVEKTLEKYSIRNSAYKEEGHHHPDPGSPIPEEWHDALDMSFMNNYERGEYVGFKKSSEDELYYYAVIDERLDVSSEGLYCCKYKIQIGTNEFVEVSSLDLYQFKREKTSASKQNHCREIQLVDGPVPPPKKDFPKTFKEIKREIDDCLKEICTLSKDEQKKALRRLYLRWHPDKNPDQEDLANEACKYLKNKYEEFKQNGGGHGQSSSSKNYRGQNKSGQSNWSWDFKDFYDEWDSEATRHRQGRERFYSHNSRPHYNFSSFHQEMPRPDKAEAKRWYLQAQCDLDAAHNDTGGESPEWCLFKVHQAVEKALMAAEYRRCGKSSPNCSISSLAQKVSGYCPELSALPGLVSRLKHLGVNAKSTQYPSYHTPPKIPNNTFQPENEKEVLDIASELLQKVDTFITN</sequence>
<dbReference type="KEGG" id="char:105905901"/>
<proteinExistence type="predicted"/>
<feature type="compositionally biased region" description="Polar residues" evidence="1">
    <location>
        <begin position="4076"/>
        <end position="4086"/>
    </location>
</feature>
<keyword evidence="3" id="KW-1185">Reference proteome</keyword>
<dbReference type="Pfam" id="PF05168">
    <property type="entry name" value="HEPN"/>
    <property type="match status" value="1"/>
</dbReference>
<dbReference type="CDD" id="cd06257">
    <property type="entry name" value="DnaJ"/>
    <property type="match status" value="1"/>
</dbReference>
<evidence type="ECO:0000313" key="4">
    <source>
        <dbReference type="RefSeq" id="XP_031433857.2"/>
    </source>
</evidence>
<dbReference type="PROSITE" id="PS50910">
    <property type="entry name" value="HEPN"/>
    <property type="match status" value="1"/>
</dbReference>
<dbReference type="OrthoDB" id="1262810at2759"/>
<gene>
    <name evidence="4" type="primary">LOC105905901</name>
</gene>
<organism evidence="3 4">
    <name type="scientific">Clupea harengus</name>
    <name type="common">Atlantic herring</name>
    <dbReference type="NCBI Taxonomy" id="7950"/>
    <lineage>
        <taxon>Eukaryota</taxon>
        <taxon>Metazoa</taxon>
        <taxon>Chordata</taxon>
        <taxon>Craniata</taxon>
        <taxon>Vertebrata</taxon>
        <taxon>Euteleostomi</taxon>
        <taxon>Actinopterygii</taxon>
        <taxon>Neopterygii</taxon>
        <taxon>Teleostei</taxon>
        <taxon>Clupei</taxon>
        <taxon>Clupeiformes</taxon>
        <taxon>Clupeoidei</taxon>
        <taxon>Clupeidae</taxon>
        <taxon>Clupea</taxon>
    </lineage>
</organism>
<evidence type="ECO:0000259" key="2">
    <source>
        <dbReference type="PROSITE" id="PS50910"/>
    </source>
</evidence>
<feature type="domain" description="HEPN" evidence="2">
    <location>
        <begin position="4144"/>
        <end position="4260"/>
    </location>
</feature>
<reference evidence="4" key="1">
    <citation type="submission" date="2025-08" db="UniProtKB">
        <authorList>
            <consortium name="RefSeq"/>
        </authorList>
    </citation>
    <scope>IDENTIFICATION</scope>
</reference>
<evidence type="ECO:0000313" key="3">
    <source>
        <dbReference type="Proteomes" id="UP000515152"/>
    </source>
</evidence>
<evidence type="ECO:0000256" key="1">
    <source>
        <dbReference type="SAM" id="MobiDB-lite"/>
    </source>
</evidence>
<dbReference type="InterPro" id="IPR001623">
    <property type="entry name" value="DnaJ_domain"/>
</dbReference>